<dbReference type="Pfam" id="PF07690">
    <property type="entry name" value="MFS_1"/>
    <property type="match status" value="1"/>
</dbReference>
<evidence type="ECO:0000256" key="9">
    <source>
        <dbReference type="SAM" id="Phobius"/>
    </source>
</evidence>
<dbReference type="InterPro" id="IPR004812">
    <property type="entry name" value="Efflux_drug-R_Bcr/CmlA"/>
</dbReference>
<dbReference type="InterPro" id="IPR005829">
    <property type="entry name" value="Sugar_transporter_CS"/>
</dbReference>
<proteinExistence type="inferred from homology"/>
<feature type="transmembrane region" description="Helical" evidence="9">
    <location>
        <begin position="40"/>
        <end position="64"/>
    </location>
</feature>
<feature type="transmembrane region" description="Helical" evidence="9">
    <location>
        <begin position="279"/>
        <end position="301"/>
    </location>
</feature>
<sequence>MSRGRHVQLIVVLGSLIALGPLTIDMYLPAFPQLADELDASAASVQLTLTGMLGGLAFGQLVIGPLSDAFGRRRPLLAGLVVHALASLLCAVAPNIAVLSVVRVLQGFAGAAISVVALATVRDLFSGVAVARTMSRLMLVIGLAPIVAPSIGGFILQVTDWRGIFFVLAGAAVVLIGVALVGLRETLPVERRRSARVGATLRTYRSLLSDRTFVALVLVAGLSFSSLFVYVSGASFVLQEGFGLDARTFGLVFGANSAALTIASQLNPTLIRRFGPANVLTGAILVSMAAAVALLVAGLAGGGLVTVLVPLMVVLASAGLAMPNTPALALNRHGEAAGTASAMLGCVQFGVGALVAPLVGVLGSTTAAPMGAVMLTVTGLAALLMFAVVRRDPTVQAVR</sequence>
<dbReference type="AlphaFoldDB" id="A0A4Q5IYF9"/>
<evidence type="ECO:0000256" key="3">
    <source>
        <dbReference type="ARBA" id="ARBA00007520"/>
    </source>
</evidence>
<keyword evidence="6 9" id="KW-0812">Transmembrane</keyword>
<evidence type="ECO:0000256" key="1">
    <source>
        <dbReference type="ARBA" id="ARBA00004651"/>
    </source>
</evidence>
<dbReference type="InterPro" id="IPR001958">
    <property type="entry name" value="Tet-R_TetA/multi-R_MdtG-like"/>
</dbReference>
<feature type="transmembrane region" description="Helical" evidence="9">
    <location>
        <begin position="249"/>
        <end position="267"/>
    </location>
</feature>
<comment type="similarity">
    <text evidence="2">Belongs to the major facilitator superfamily. Bcr/CmlA family.</text>
</comment>
<evidence type="ECO:0000259" key="10">
    <source>
        <dbReference type="PROSITE" id="PS50850"/>
    </source>
</evidence>
<evidence type="ECO:0000256" key="8">
    <source>
        <dbReference type="ARBA" id="ARBA00023136"/>
    </source>
</evidence>
<dbReference type="GO" id="GO:0005886">
    <property type="term" value="C:plasma membrane"/>
    <property type="evidence" value="ECO:0007669"/>
    <property type="project" value="UniProtKB-SubCell"/>
</dbReference>
<name>A0A4Q5IYF9_9ACTN</name>
<keyword evidence="8 9" id="KW-0472">Membrane</keyword>
<dbReference type="PANTHER" id="PTHR23502">
    <property type="entry name" value="MAJOR FACILITATOR SUPERFAMILY"/>
    <property type="match status" value="1"/>
</dbReference>
<dbReference type="NCBIfam" id="TIGR00710">
    <property type="entry name" value="efflux_Bcr_CflA"/>
    <property type="match status" value="1"/>
</dbReference>
<feature type="transmembrane region" description="Helical" evidence="9">
    <location>
        <begin position="76"/>
        <end position="98"/>
    </location>
</feature>
<evidence type="ECO:0000256" key="6">
    <source>
        <dbReference type="ARBA" id="ARBA00022692"/>
    </source>
</evidence>
<dbReference type="OrthoDB" id="9814303at2"/>
<dbReference type="PROSITE" id="PS50850">
    <property type="entry name" value="MFS"/>
    <property type="match status" value="1"/>
</dbReference>
<dbReference type="InterPro" id="IPR036259">
    <property type="entry name" value="MFS_trans_sf"/>
</dbReference>
<dbReference type="Gene3D" id="1.20.1720.10">
    <property type="entry name" value="Multidrug resistance protein D"/>
    <property type="match status" value="1"/>
</dbReference>
<keyword evidence="12" id="KW-1185">Reference proteome</keyword>
<evidence type="ECO:0000256" key="7">
    <source>
        <dbReference type="ARBA" id="ARBA00022989"/>
    </source>
</evidence>
<feature type="transmembrane region" description="Helical" evidence="9">
    <location>
        <begin position="307"/>
        <end position="330"/>
    </location>
</feature>
<dbReference type="NCBIfam" id="NF008314">
    <property type="entry name" value="PRK11102.1"/>
    <property type="match status" value="1"/>
</dbReference>
<dbReference type="Proteomes" id="UP000291189">
    <property type="component" value="Unassembled WGS sequence"/>
</dbReference>
<dbReference type="FunFam" id="1.20.1720.10:FF:000005">
    <property type="entry name" value="Bcr/CflA family efflux transporter"/>
    <property type="match status" value="1"/>
</dbReference>
<feature type="transmembrane region" description="Helical" evidence="9">
    <location>
        <begin position="212"/>
        <end position="237"/>
    </location>
</feature>
<protein>
    <submittedName>
        <fullName evidence="11">Bcr/CflA family multidrug efflux MFS transporter</fullName>
    </submittedName>
</protein>
<dbReference type="EMBL" id="SDPU01000034">
    <property type="protein sequence ID" value="RYU10081.1"/>
    <property type="molecule type" value="Genomic_DNA"/>
</dbReference>
<comment type="subcellular location">
    <subcellularLocation>
        <location evidence="1">Cell membrane</location>
        <topology evidence="1">Multi-pass membrane protein</topology>
    </subcellularLocation>
</comment>
<feature type="transmembrane region" description="Helical" evidence="9">
    <location>
        <begin position="342"/>
        <end position="362"/>
    </location>
</feature>
<evidence type="ECO:0000313" key="12">
    <source>
        <dbReference type="Proteomes" id="UP000291189"/>
    </source>
</evidence>
<comment type="caution">
    <text evidence="11">The sequence shown here is derived from an EMBL/GenBank/DDBJ whole genome shotgun (WGS) entry which is preliminary data.</text>
</comment>
<dbReference type="GO" id="GO:1990961">
    <property type="term" value="P:xenobiotic detoxification by transmembrane export across the plasma membrane"/>
    <property type="evidence" value="ECO:0007669"/>
    <property type="project" value="InterPro"/>
</dbReference>
<comment type="similarity">
    <text evidence="3">Belongs to the major facilitator superfamily. TCR/Tet family.</text>
</comment>
<feature type="domain" description="Major facilitator superfamily (MFS) profile" evidence="10">
    <location>
        <begin position="7"/>
        <end position="393"/>
    </location>
</feature>
<dbReference type="SUPFAM" id="SSF103473">
    <property type="entry name" value="MFS general substrate transporter"/>
    <property type="match status" value="1"/>
</dbReference>
<feature type="transmembrane region" description="Helical" evidence="9">
    <location>
        <begin position="104"/>
        <end position="125"/>
    </location>
</feature>
<evidence type="ECO:0000256" key="2">
    <source>
        <dbReference type="ARBA" id="ARBA00006236"/>
    </source>
</evidence>
<organism evidence="11 12">
    <name type="scientific">Nocardioides iriomotensis</name>
    <dbReference type="NCBI Taxonomy" id="715784"/>
    <lineage>
        <taxon>Bacteria</taxon>
        <taxon>Bacillati</taxon>
        <taxon>Actinomycetota</taxon>
        <taxon>Actinomycetes</taxon>
        <taxon>Propionibacteriales</taxon>
        <taxon>Nocardioidaceae</taxon>
        <taxon>Nocardioides</taxon>
    </lineage>
</organism>
<feature type="transmembrane region" description="Helical" evidence="9">
    <location>
        <begin position="368"/>
        <end position="389"/>
    </location>
</feature>
<dbReference type="PROSITE" id="PS00216">
    <property type="entry name" value="SUGAR_TRANSPORT_1"/>
    <property type="match status" value="1"/>
</dbReference>
<dbReference type="InterPro" id="IPR011701">
    <property type="entry name" value="MFS"/>
</dbReference>
<dbReference type="GO" id="GO:0042910">
    <property type="term" value="F:xenobiotic transmembrane transporter activity"/>
    <property type="evidence" value="ECO:0007669"/>
    <property type="project" value="InterPro"/>
</dbReference>
<evidence type="ECO:0000256" key="4">
    <source>
        <dbReference type="ARBA" id="ARBA00022448"/>
    </source>
</evidence>
<evidence type="ECO:0000313" key="11">
    <source>
        <dbReference type="EMBL" id="RYU10081.1"/>
    </source>
</evidence>
<keyword evidence="7 9" id="KW-1133">Transmembrane helix</keyword>
<feature type="transmembrane region" description="Helical" evidence="9">
    <location>
        <begin position="7"/>
        <end position="28"/>
    </location>
</feature>
<dbReference type="PRINTS" id="PR01035">
    <property type="entry name" value="TCRTETA"/>
</dbReference>
<dbReference type="InterPro" id="IPR020846">
    <property type="entry name" value="MFS_dom"/>
</dbReference>
<keyword evidence="4" id="KW-0813">Transport</keyword>
<dbReference type="CDD" id="cd17320">
    <property type="entry name" value="MFS_MdfA_MDR_like"/>
    <property type="match status" value="1"/>
</dbReference>
<evidence type="ECO:0000256" key="5">
    <source>
        <dbReference type="ARBA" id="ARBA00022475"/>
    </source>
</evidence>
<feature type="transmembrane region" description="Helical" evidence="9">
    <location>
        <begin position="137"/>
        <end position="158"/>
    </location>
</feature>
<dbReference type="PANTHER" id="PTHR23502:SF132">
    <property type="entry name" value="POLYAMINE TRANSPORTER 2-RELATED"/>
    <property type="match status" value="1"/>
</dbReference>
<keyword evidence="5" id="KW-1003">Cell membrane</keyword>
<feature type="transmembrane region" description="Helical" evidence="9">
    <location>
        <begin position="164"/>
        <end position="183"/>
    </location>
</feature>
<accession>A0A4Q5IYF9</accession>
<gene>
    <name evidence="11" type="ORF">ETU37_19550</name>
</gene>
<reference evidence="11 12" key="1">
    <citation type="submission" date="2019-01" db="EMBL/GenBank/DDBJ databases">
        <title>Nocardioides guangzhouensis sp. nov., an actinobacterium isolated from soil.</title>
        <authorList>
            <person name="Fu Y."/>
            <person name="Cai Y."/>
            <person name="Lin Z."/>
            <person name="Chen P."/>
        </authorList>
    </citation>
    <scope>NUCLEOTIDE SEQUENCE [LARGE SCALE GENOMIC DNA]</scope>
    <source>
        <strain evidence="11 12">NBRC 105384</strain>
    </source>
</reference>